<dbReference type="SMART" id="SM00507">
    <property type="entry name" value="HNHc"/>
    <property type="match status" value="1"/>
</dbReference>
<evidence type="ECO:0000313" key="4">
    <source>
        <dbReference type="Proteomes" id="UP000033740"/>
    </source>
</evidence>
<feature type="region of interest" description="Disordered" evidence="1">
    <location>
        <begin position="498"/>
        <end position="534"/>
    </location>
</feature>
<gene>
    <name evidence="3" type="ORF">RS86_03357</name>
</gene>
<evidence type="ECO:0000313" key="3">
    <source>
        <dbReference type="EMBL" id="KJL31240.1"/>
    </source>
</evidence>
<organism evidence="3 4">
    <name type="scientific">Microbacterium azadirachtae</name>
    <dbReference type="NCBI Taxonomy" id="582680"/>
    <lineage>
        <taxon>Bacteria</taxon>
        <taxon>Bacillati</taxon>
        <taxon>Actinomycetota</taxon>
        <taxon>Actinomycetes</taxon>
        <taxon>Micrococcales</taxon>
        <taxon>Microbacteriaceae</taxon>
        <taxon>Microbacterium</taxon>
    </lineage>
</organism>
<dbReference type="AlphaFoldDB" id="A0A0F0LG48"/>
<dbReference type="Gene3D" id="1.10.30.50">
    <property type="match status" value="1"/>
</dbReference>
<dbReference type="PATRIC" id="fig|582680.6.peg.3443"/>
<dbReference type="STRING" id="582680.RS86_03357"/>
<protein>
    <recommendedName>
        <fullName evidence="2">HNH nuclease domain-containing protein</fullName>
    </recommendedName>
</protein>
<proteinExistence type="predicted"/>
<dbReference type="Proteomes" id="UP000033740">
    <property type="component" value="Unassembled WGS sequence"/>
</dbReference>
<feature type="region of interest" description="Disordered" evidence="1">
    <location>
        <begin position="256"/>
        <end position="319"/>
    </location>
</feature>
<dbReference type="Pfam" id="PF02720">
    <property type="entry name" value="DUF222"/>
    <property type="match status" value="1"/>
</dbReference>
<comment type="caution">
    <text evidence="3">The sequence shown here is derived from an EMBL/GenBank/DDBJ whole genome shotgun (WGS) entry which is preliminary data.</text>
</comment>
<dbReference type="EMBL" id="JYIX01000039">
    <property type="protein sequence ID" value="KJL31240.1"/>
    <property type="molecule type" value="Genomic_DNA"/>
</dbReference>
<feature type="compositionally biased region" description="Basic and acidic residues" evidence="1">
    <location>
        <begin position="172"/>
        <end position="181"/>
    </location>
</feature>
<sequence>MTSTTREALEQVEHLLQQVCASAEVAAQFEGVADPETIRILQSLGRVQRLLDAGITAAAAHAKEREAGAASSTISATAGCADLTELLRRALRADVGTARRYVRAADAVGCDFLLSAGEHAPARFEALGQALRDGEISVIGLLAAIGPVERARARITDDEREALDALLANTARGRDLPDERGNPGPAPSTDELADFARALMLRIDPDGAEPDDRRAEHNRGFTIGRLRDGVRPVQGGLLPEVAGVLERLFDALNNPAAAGSPDLSRRAGSDSDPASGSGTSVGSDDSGGGRGDVRFCEPDDDPLDPALEAGPPAPVDTRTRAQRNHDNLAAILNVAAAHADMPTLGGAAPTLVVSVSAADYARGTGRAFIEGTNDDVPLSVAHHTACAGGIQRVLYDEHGQIVSLGTSARIFNALQRRAILHRDRECVIPGCHVPATWCEIHHVREHADGGPTHTSNGVALCWNHHRTLDTSGWRIRMSHGAPEIRGPHWWDPHDAWHRPRNRGGSPSTVRRTLADALGPPGVTQPRAEHLGSLR</sequence>
<evidence type="ECO:0000256" key="1">
    <source>
        <dbReference type="SAM" id="MobiDB-lite"/>
    </source>
</evidence>
<feature type="compositionally biased region" description="Low complexity" evidence="1">
    <location>
        <begin position="270"/>
        <end position="284"/>
    </location>
</feature>
<accession>A0A0F0LG48</accession>
<feature type="domain" description="HNH nuclease" evidence="2">
    <location>
        <begin position="414"/>
        <end position="466"/>
    </location>
</feature>
<dbReference type="InterPro" id="IPR003615">
    <property type="entry name" value="HNH_nuc"/>
</dbReference>
<dbReference type="InterPro" id="IPR003870">
    <property type="entry name" value="DUF222"/>
</dbReference>
<feature type="region of interest" description="Disordered" evidence="1">
    <location>
        <begin position="168"/>
        <end position="190"/>
    </location>
</feature>
<dbReference type="RefSeq" id="WP_045273402.1">
    <property type="nucleotide sequence ID" value="NZ_JYIX01000039.1"/>
</dbReference>
<name>A0A0F0LG48_9MICO</name>
<reference evidence="3 4" key="1">
    <citation type="submission" date="2015-02" db="EMBL/GenBank/DDBJ databases">
        <title>Draft genome sequences of ten Microbacterium spp. with emphasis on heavy metal contaminated environments.</title>
        <authorList>
            <person name="Corretto E."/>
        </authorList>
    </citation>
    <scope>NUCLEOTIDE SEQUENCE [LARGE SCALE GENOMIC DNA]</scope>
    <source>
        <strain evidence="3 4">ARN176</strain>
    </source>
</reference>
<keyword evidence="4" id="KW-1185">Reference proteome</keyword>
<evidence type="ECO:0000259" key="2">
    <source>
        <dbReference type="SMART" id="SM00507"/>
    </source>
</evidence>
<dbReference type="CDD" id="cd00085">
    <property type="entry name" value="HNHc"/>
    <property type="match status" value="1"/>
</dbReference>